<evidence type="ECO:0000259" key="3">
    <source>
        <dbReference type="Pfam" id="PF00582"/>
    </source>
</evidence>
<dbReference type="RefSeq" id="WP_354637196.1">
    <property type="nucleotide sequence ID" value="NZ_CP159872.1"/>
</dbReference>
<dbReference type="InterPro" id="IPR006015">
    <property type="entry name" value="Universal_stress_UspA"/>
</dbReference>
<protein>
    <submittedName>
        <fullName evidence="4">Universal stress protein</fullName>
    </submittedName>
</protein>
<dbReference type="InterPro" id="IPR014729">
    <property type="entry name" value="Rossmann-like_a/b/a_fold"/>
</dbReference>
<evidence type="ECO:0000256" key="2">
    <source>
        <dbReference type="SAM" id="MobiDB-lite"/>
    </source>
</evidence>
<dbReference type="PRINTS" id="PR01438">
    <property type="entry name" value="UNVRSLSTRESS"/>
</dbReference>
<evidence type="ECO:0000256" key="1">
    <source>
        <dbReference type="ARBA" id="ARBA00008791"/>
    </source>
</evidence>
<dbReference type="AlphaFoldDB" id="A0AAU8JMU1"/>
<dbReference type="EMBL" id="CP159872">
    <property type="protein sequence ID" value="XCM77560.1"/>
    <property type="molecule type" value="Genomic_DNA"/>
</dbReference>
<dbReference type="Gene3D" id="3.40.50.620">
    <property type="entry name" value="HUPs"/>
    <property type="match status" value="2"/>
</dbReference>
<dbReference type="SUPFAM" id="SSF52402">
    <property type="entry name" value="Adenine nucleotide alpha hydrolases-like"/>
    <property type="match status" value="1"/>
</dbReference>
<organism evidence="4">
    <name type="scientific">Kitasatospora camelliae</name>
    <dbReference type="NCBI Taxonomy" id="3156397"/>
    <lineage>
        <taxon>Bacteria</taxon>
        <taxon>Bacillati</taxon>
        <taxon>Actinomycetota</taxon>
        <taxon>Actinomycetes</taxon>
        <taxon>Kitasatosporales</taxon>
        <taxon>Streptomycetaceae</taxon>
        <taxon>Kitasatospora</taxon>
    </lineage>
</organism>
<gene>
    <name evidence="4" type="ORF">ABWK59_00640</name>
</gene>
<dbReference type="KEGG" id="kcm:ABWK59_00640"/>
<sequence>MRRITRKHRRRAVGGREAELRGLRLELLLAWPWTTEEMLGQPDAVAESRSRLGRQEAELRARLSTVDVTAVQWTGSAGQALVGAGEHAAMLALGSRGLSTLRGFLVGPVGLHVLERAVCPIVLARPTRDTPRSTGEVVLRLDLDHHCGEVIAFAFESAARRPVPLRVVHAWRPPDGGDLTPAWSRSSRRSWRRTRCSAPPPRSSPGGRGTPP</sequence>
<feature type="compositionally biased region" description="Basic residues" evidence="2">
    <location>
        <begin position="186"/>
        <end position="195"/>
    </location>
</feature>
<accession>A0AAU8JMU1</accession>
<feature type="domain" description="UspA" evidence="3">
    <location>
        <begin position="16"/>
        <end position="125"/>
    </location>
</feature>
<feature type="region of interest" description="Disordered" evidence="2">
    <location>
        <begin position="176"/>
        <end position="212"/>
    </location>
</feature>
<proteinExistence type="inferred from homology"/>
<evidence type="ECO:0000313" key="4">
    <source>
        <dbReference type="EMBL" id="XCM77560.1"/>
    </source>
</evidence>
<dbReference type="InterPro" id="IPR006016">
    <property type="entry name" value="UspA"/>
</dbReference>
<reference evidence="4" key="1">
    <citation type="submission" date="2024-06" db="EMBL/GenBank/DDBJ databases">
        <title>The genome sequences of Kitasatospora sp. strain HUAS MG31.</title>
        <authorList>
            <person name="Mo P."/>
        </authorList>
    </citation>
    <scope>NUCLEOTIDE SEQUENCE</scope>
    <source>
        <strain evidence="4">HUAS MG31</strain>
    </source>
</reference>
<comment type="similarity">
    <text evidence="1">Belongs to the universal stress protein A family.</text>
</comment>
<name>A0AAU8JMU1_9ACTN</name>
<dbReference type="Pfam" id="PF00582">
    <property type="entry name" value="Usp"/>
    <property type="match status" value="1"/>
</dbReference>